<dbReference type="GO" id="GO:0045505">
    <property type="term" value="F:dynein intermediate chain binding"/>
    <property type="evidence" value="ECO:0007669"/>
    <property type="project" value="TreeGrafter"/>
</dbReference>
<dbReference type="PANTHER" id="PTHR21255:SF7">
    <property type="entry name" value="DYNEIN LIGHT CHAIN TCTEX-TYPE PROTEIN 2B"/>
    <property type="match status" value="1"/>
</dbReference>
<dbReference type="CDD" id="cd21459">
    <property type="entry name" value="DLC-like_TCTEX1D2"/>
    <property type="match status" value="1"/>
</dbReference>
<name>A0A0B7B7U8_9EUPU</name>
<evidence type="ECO:0000256" key="1">
    <source>
        <dbReference type="ARBA" id="ARBA00005361"/>
    </source>
</evidence>
<dbReference type="Pfam" id="PF03645">
    <property type="entry name" value="Tctex-1"/>
    <property type="match status" value="1"/>
</dbReference>
<dbReference type="Gene3D" id="3.30.1140.40">
    <property type="entry name" value="Tctex-1"/>
    <property type="match status" value="1"/>
</dbReference>
<gene>
    <name evidence="2" type="primary">ORF170800</name>
</gene>
<proteinExistence type="inferred from homology"/>
<dbReference type="GO" id="GO:0005868">
    <property type="term" value="C:cytoplasmic dynein complex"/>
    <property type="evidence" value="ECO:0007669"/>
    <property type="project" value="TreeGrafter"/>
</dbReference>
<protein>
    <recommendedName>
        <fullName evidence="3">Dynein light chain</fullName>
    </recommendedName>
</protein>
<organism evidence="2">
    <name type="scientific">Arion vulgaris</name>
    <dbReference type="NCBI Taxonomy" id="1028688"/>
    <lineage>
        <taxon>Eukaryota</taxon>
        <taxon>Metazoa</taxon>
        <taxon>Spiralia</taxon>
        <taxon>Lophotrochozoa</taxon>
        <taxon>Mollusca</taxon>
        <taxon>Gastropoda</taxon>
        <taxon>Heterobranchia</taxon>
        <taxon>Euthyneura</taxon>
        <taxon>Panpulmonata</taxon>
        <taxon>Eupulmonata</taxon>
        <taxon>Stylommatophora</taxon>
        <taxon>Helicina</taxon>
        <taxon>Arionoidea</taxon>
        <taxon>Arionidae</taxon>
        <taxon>Arion</taxon>
    </lineage>
</organism>
<dbReference type="PANTHER" id="PTHR21255">
    <property type="entry name" value="T-COMPLEX-ASSOCIATED-TESTIS-EXPRESSED 1/ DYNEIN LIGHT CHAIN"/>
    <property type="match status" value="1"/>
</dbReference>
<evidence type="ECO:0008006" key="3">
    <source>
        <dbReference type="Google" id="ProtNLM"/>
    </source>
</evidence>
<sequence length="188" mass="21587">MFSTDESEHSIEHYNMDIHDFPSLITGLHVRNRARSIFEISTRASRMSAAAHDGKMSITSDRPVGHEVRTSKKNTHQLCPKTTFNPHKAKDIAEKVVDKWIAKDKVYSAEWARTTAKVIAGEVENLVKKLEHDRYKFVVQVFIGQKRRQGVECCSRFLADGKTDSFSEFTFQNDTLWCVVLITAVYYE</sequence>
<dbReference type="InterPro" id="IPR005334">
    <property type="entry name" value="Tctex-1-like"/>
</dbReference>
<evidence type="ECO:0000313" key="2">
    <source>
        <dbReference type="EMBL" id="CEK89404.1"/>
    </source>
</evidence>
<reference evidence="2" key="1">
    <citation type="submission" date="2014-12" db="EMBL/GenBank/DDBJ databases">
        <title>Insight into the proteome of Arion vulgaris.</title>
        <authorList>
            <person name="Aradska J."/>
            <person name="Bulat T."/>
            <person name="Smidak R."/>
            <person name="Sarate P."/>
            <person name="Gangsoo J."/>
            <person name="Sialana F."/>
            <person name="Bilban M."/>
            <person name="Lubec G."/>
        </authorList>
    </citation>
    <scope>NUCLEOTIDE SEQUENCE</scope>
    <source>
        <tissue evidence="2">Skin</tissue>
    </source>
</reference>
<dbReference type="InterPro" id="IPR038586">
    <property type="entry name" value="Tctex-1-like_sf"/>
</dbReference>
<dbReference type="AlphaFoldDB" id="A0A0B7B7U8"/>
<dbReference type="EMBL" id="HACG01042539">
    <property type="protein sequence ID" value="CEK89404.1"/>
    <property type="molecule type" value="Transcribed_RNA"/>
</dbReference>
<dbReference type="GO" id="GO:0005737">
    <property type="term" value="C:cytoplasm"/>
    <property type="evidence" value="ECO:0007669"/>
    <property type="project" value="TreeGrafter"/>
</dbReference>
<accession>A0A0B7B7U8</accession>
<dbReference type="GO" id="GO:0007018">
    <property type="term" value="P:microtubule-based movement"/>
    <property type="evidence" value="ECO:0007669"/>
    <property type="project" value="TreeGrafter"/>
</dbReference>
<comment type="similarity">
    <text evidence="1">Belongs to the dynein light chain Tctex-type family.</text>
</comment>